<evidence type="ECO:0000313" key="2">
    <source>
        <dbReference type="Proteomes" id="UP000053424"/>
    </source>
</evidence>
<accession>A0A0C2X9E9</accession>
<reference evidence="2" key="2">
    <citation type="submission" date="2015-01" db="EMBL/GenBank/DDBJ databases">
        <title>Evolutionary Origins and Diversification of the Mycorrhizal Mutualists.</title>
        <authorList>
            <consortium name="DOE Joint Genome Institute"/>
            <consortium name="Mycorrhizal Genomics Consortium"/>
            <person name="Kohler A."/>
            <person name="Kuo A."/>
            <person name="Nagy L.G."/>
            <person name="Floudas D."/>
            <person name="Copeland A."/>
            <person name="Barry K.W."/>
            <person name="Cichocki N."/>
            <person name="Veneault-Fourrey C."/>
            <person name="LaButti K."/>
            <person name="Lindquist E.A."/>
            <person name="Lipzen A."/>
            <person name="Lundell T."/>
            <person name="Morin E."/>
            <person name="Murat C."/>
            <person name="Riley R."/>
            <person name="Ohm R."/>
            <person name="Sun H."/>
            <person name="Tunlid A."/>
            <person name="Henrissat B."/>
            <person name="Grigoriev I.V."/>
            <person name="Hibbett D.S."/>
            <person name="Martin F."/>
        </authorList>
    </citation>
    <scope>NUCLEOTIDE SEQUENCE [LARGE SCALE GENOMIC DNA]</scope>
    <source>
        <strain evidence="2">h7</strain>
    </source>
</reference>
<dbReference type="Proteomes" id="UP000053424">
    <property type="component" value="Unassembled WGS sequence"/>
</dbReference>
<sequence>MNSSQLREASTRAEPLVKLMPKPHALPKSCVLSPLEANRVSYMTACPRVHGGCVVQMCHTIWVYCGQAPGHAVASFFSALFFFALFEEDCFRAMGTVSVNGKLTNVDNQRFEGEISPSDPRLQILLWCGDDLIQT</sequence>
<dbReference type="HOGENOM" id="CLU_1886004_0_0_1"/>
<organism evidence="1 2">
    <name type="scientific">Hebeloma cylindrosporum</name>
    <dbReference type="NCBI Taxonomy" id="76867"/>
    <lineage>
        <taxon>Eukaryota</taxon>
        <taxon>Fungi</taxon>
        <taxon>Dikarya</taxon>
        <taxon>Basidiomycota</taxon>
        <taxon>Agaricomycotina</taxon>
        <taxon>Agaricomycetes</taxon>
        <taxon>Agaricomycetidae</taxon>
        <taxon>Agaricales</taxon>
        <taxon>Agaricineae</taxon>
        <taxon>Hymenogastraceae</taxon>
        <taxon>Hebeloma</taxon>
    </lineage>
</organism>
<name>A0A0C2X9E9_HEBCY</name>
<keyword evidence="2" id="KW-1185">Reference proteome</keyword>
<gene>
    <name evidence="1" type="ORF">M413DRAFT_153107</name>
</gene>
<evidence type="ECO:0000313" key="1">
    <source>
        <dbReference type="EMBL" id="KIM34628.1"/>
    </source>
</evidence>
<reference evidence="1 2" key="1">
    <citation type="submission" date="2014-04" db="EMBL/GenBank/DDBJ databases">
        <authorList>
            <consortium name="DOE Joint Genome Institute"/>
            <person name="Kuo A."/>
            <person name="Gay G."/>
            <person name="Dore J."/>
            <person name="Kohler A."/>
            <person name="Nagy L.G."/>
            <person name="Floudas D."/>
            <person name="Copeland A."/>
            <person name="Barry K.W."/>
            <person name="Cichocki N."/>
            <person name="Veneault-Fourrey C."/>
            <person name="LaButti K."/>
            <person name="Lindquist E.A."/>
            <person name="Lipzen A."/>
            <person name="Lundell T."/>
            <person name="Morin E."/>
            <person name="Murat C."/>
            <person name="Sun H."/>
            <person name="Tunlid A."/>
            <person name="Henrissat B."/>
            <person name="Grigoriev I.V."/>
            <person name="Hibbett D.S."/>
            <person name="Martin F."/>
            <person name="Nordberg H.P."/>
            <person name="Cantor M.N."/>
            <person name="Hua S.X."/>
        </authorList>
    </citation>
    <scope>NUCLEOTIDE SEQUENCE [LARGE SCALE GENOMIC DNA]</scope>
    <source>
        <strain evidence="2">h7</strain>
    </source>
</reference>
<proteinExistence type="predicted"/>
<dbReference type="AlphaFoldDB" id="A0A0C2X9E9"/>
<dbReference type="EMBL" id="KN831900">
    <property type="protein sequence ID" value="KIM34628.1"/>
    <property type="molecule type" value="Genomic_DNA"/>
</dbReference>
<protein>
    <submittedName>
        <fullName evidence="1">Uncharacterized protein</fullName>
    </submittedName>
</protein>